<proteinExistence type="predicted"/>
<feature type="compositionally biased region" description="Polar residues" evidence="1">
    <location>
        <begin position="25"/>
        <end position="35"/>
    </location>
</feature>
<feature type="region of interest" description="Disordered" evidence="1">
    <location>
        <begin position="25"/>
        <end position="61"/>
    </location>
</feature>
<evidence type="ECO:0000256" key="1">
    <source>
        <dbReference type="SAM" id="MobiDB-lite"/>
    </source>
</evidence>
<organism evidence="2">
    <name type="scientific">viral metagenome</name>
    <dbReference type="NCBI Taxonomy" id="1070528"/>
    <lineage>
        <taxon>unclassified sequences</taxon>
        <taxon>metagenomes</taxon>
        <taxon>organismal metagenomes</taxon>
    </lineage>
</organism>
<reference evidence="2" key="1">
    <citation type="journal article" date="2020" name="Nature">
        <title>Giant virus diversity and host interactions through global metagenomics.</title>
        <authorList>
            <person name="Schulz F."/>
            <person name="Roux S."/>
            <person name="Paez-Espino D."/>
            <person name="Jungbluth S."/>
            <person name="Walsh D.A."/>
            <person name="Denef V.J."/>
            <person name="McMahon K.D."/>
            <person name="Konstantinidis K.T."/>
            <person name="Eloe-Fadrosh E.A."/>
            <person name="Kyrpides N.C."/>
            <person name="Woyke T."/>
        </authorList>
    </citation>
    <scope>NUCLEOTIDE SEQUENCE</scope>
    <source>
        <strain evidence="2">GVMAG-M-3300023174-57</strain>
    </source>
</reference>
<dbReference type="EMBL" id="MN739665">
    <property type="protein sequence ID" value="QHT19375.1"/>
    <property type="molecule type" value="Genomic_DNA"/>
</dbReference>
<dbReference type="AlphaFoldDB" id="A0A6C0DVW4"/>
<name>A0A6C0DVW4_9ZZZZ</name>
<accession>A0A6C0DVW4</accession>
<evidence type="ECO:0000313" key="2">
    <source>
        <dbReference type="EMBL" id="QHT19375.1"/>
    </source>
</evidence>
<protein>
    <submittedName>
        <fullName evidence="2">Uncharacterized protein</fullName>
    </submittedName>
</protein>
<sequence>MLTKHQTASIVKHLRAVADILESSTAVAAGSQSNEVKSKRGRKPGAVDAEHRCKGVSGTGDQCKNRATQGTYCGKHTTATD</sequence>